<evidence type="ECO:0000256" key="3">
    <source>
        <dbReference type="ARBA" id="ARBA00022475"/>
    </source>
</evidence>
<proteinExistence type="inferred from homology"/>
<comment type="subcellular location">
    <subcellularLocation>
        <location evidence="1">Cell membrane</location>
        <topology evidence="1">Multi-pass membrane protein</topology>
    </subcellularLocation>
</comment>
<keyword evidence="6 8" id="KW-0472">Membrane</keyword>
<dbReference type="PANTHER" id="PTHR30354:SF22">
    <property type="entry name" value="HIGH-AFFINITY GLUCONATE TRANSPORTER"/>
    <property type="match status" value="1"/>
</dbReference>
<feature type="transmembrane region" description="Helical" evidence="8">
    <location>
        <begin position="96"/>
        <end position="125"/>
    </location>
</feature>
<feature type="transmembrane region" description="Helical" evidence="8">
    <location>
        <begin position="225"/>
        <end position="245"/>
    </location>
</feature>
<dbReference type="RefSeq" id="WP_142528267.1">
    <property type="nucleotide sequence ID" value="NZ_CBCSJO010000005.1"/>
</dbReference>
<dbReference type="GO" id="GO:0015128">
    <property type="term" value="F:gluconate transmembrane transporter activity"/>
    <property type="evidence" value="ECO:0007669"/>
    <property type="project" value="InterPro"/>
</dbReference>
<reference evidence="9 10" key="1">
    <citation type="submission" date="2017-05" db="EMBL/GenBank/DDBJ databases">
        <authorList>
            <person name="Varghese N."/>
            <person name="Submissions S."/>
        </authorList>
    </citation>
    <scope>NUCLEOTIDE SEQUENCE [LARGE SCALE GENOMIC DNA]</scope>
    <source>
        <strain evidence="9 10">DSM 19036</strain>
    </source>
</reference>
<dbReference type="Proteomes" id="UP000320300">
    <property type="component" value="Unassembled WGS sequence"/>
</dbReference>
<evidence type="ECO:0000256" key="4">
    <source>
        <dbReference type="ARBA" id="ARBA00022692"/>
    </source>
</evidence>
<evidence type="ECO:0000313" key="10">
    <source>
        <dbReference type="Proteomes" id="UP000320300"/>
    </source>
</evidence>
<evidence type="ECO:0000256" key="7">
    <source>
        <dbReference type="ARBA" id="ARBA00049663"/>
    </source>
</evidence>
<dbReference type="GO" id="GO:0005886">
    <property type="term" value="C:plasma membrane"/>
    <property type="evidence" value="ECO:0007669"/>
    <property type="project" value="UniProtKB-SubCell"/>
</dbReference>
<dbReference type="NCBIfam" id="TIGR00791">
    <property type="entry name" value="gntP"/>
    <property type="match status" value="1"/>
</dbReference>
<keyword evidence="4 8" id="KW-0812">Transmembrane</keyword>
<feature type="transmembrane region" description="Helical" evidence="8">
    <location>
        <begin position="298"/>
        <end position="316"/>
    </location>
</feature>
<feature type="transmembrane region" description="Helical" evidence="8">
    <location>
        <begin position="377"/>
        <end position="400"/>
    </location>
</feature>
<evidence type="ECO:0000313" key="9">
    <source>
        <dbReference type="EMBL" id="SMO68372.1"/>
    </source>
</evidence>
<keyword evidence="2" id="KW-0813">Transport</keyword>
<dbReference type="InterPro" id="IPR003474">
    <property type="entry name" value="Glcn_transporter"/>
</dbReference>
<dbReference type="OrthoDB" id="9787129at2"/>
<feature type="transmembrane region" description="Helical" evidence="8">
    <location>
        <begin position="336"/>
        <end position="365"/>
    </location>
</feature>
<feature type="transmembrane region" description="Helical" evidence="8">
    <location>
        <begin position="137"/>
        <end position="154"/>
    </location>
</feature>
<keyword evidence="3" id="KW-1003">Cell membrane</keyword>
<feature type="transmembrane region" description="Helical" evidence="8">
    <location>
        <begin position="174"/>
        <end position="193"/>
    </location>
</feature>
<sequence>MTLILVLLCILLLIIMVSVLRINAFLAFLAVSILAGIVLGIPLTKIAGSVEKGIGDVLGSLAIIITIGAMLGKLVAESGAAQKIASVIMNICGEKYIQWGVVATGFLIGIPLFYGIGFVLMIPLIFSVVYKYKLPPLYIGLPMLAALSVTHGFLPPHPSPSALVIQFNANMGLTLMYGLLIAVPAIVIGGPLFSRTLKNIPSTPLQSFIPVELPEDELPGTFNSFFTALLPVLLLILATVFSFYAASYPQLKDVVALAGHADVVMIISLFTATLTLGIFQGKKISRIMNIYAESIKDVALILLIIGGSGALKQVLVDSGVSGQIAELLKNLHMQPLFLGWLITAVIRFAVGSATVAGLTTAGIILPLMIATHTNPNLMVLAVGAGSLMFSHVNDAGFWMFKEYFTLTLKDTFKSWALMESIVGIIGLIGVLLLNQIV</sequence>
<evidence type="ECO:0000256" key="1">
    <source>
        <dbReference type="ARBA" id="ARBA00004651"/>
    </source>
</evidence>
<protein>
    <submittedName>
        <fullName evidence="9">Gnt-I system high-affinity gluconate transporter</fullName>
    </submittedName>
</protein>
<feature type="transmembrane region" description="Helical" evidence="8">
    <location>
        <begin position="412"/>
        <end position="433"/>
    </location>
</feature>
<comment type="similarity">
    <text evidence="7">Belongs to the GntP permease family.</text>
</comment>
<keyword evidence="10" id="KW-1185">Reference proteome</keyword>
<keyword evidence="5 8" id="KW-1133">Transmembrane helix</keyword>
<evidence type="ECO:0000256" key="8">
    <source>
        <dbReference type="SAM" id="Phobius"/>
    </source>
</evidence>
<feature type="transmembrane region" description="Helical" evidence="8">
    <location>
        <begin position="57"/>
        <end position="76"/>
    </location>
</feature>
<dbReference type="EMBL" id="FXTN01000005">
    <property type="protein sequence ID" value="SMO68372.1"/>
    <property type="molecule type" value="Genomic_DNA"/>
</dbReference>
<evidence type="ECO:0000256" key="5">
    <source>
        <dbReference type="ARBA" id="ARBA00022989"/>
    </source>
</evidence>
<dbReference type="PIRSF" id="PIRSF002746">
    <property type="entry name" value="Gluconate_transporter"/>
    <property type="match status" value="1"/>
</dbReference>
<evidence type="ECO:0000256" key="2">
    <source>
        <dbReference type="ARBA" id="ARBA00022448"/>
    </source>
</evidence>
<dbReference type="Pfam" id="PF02447">
    <property type="entry name" value="GntP_permease"/>
    <property type="match status" value="1"/>
</dbReference>
<dbReference type="PANTHER" id="PTHR30354">
    <property type="entry name" value="GNT FAMILY GLUCONATE TRANSPORTER"/>
    <property type="match status" value="1"/>
</dbReference>
<dbReference type="AlphaFoldDB" id="A0A521D9T1"/>
<feature type="transmembrane region" description="Helical" evidence="8">
    <location>
        <begin position="31"/>
        <end position="50"/>
    </location>
</feature>
<evidence type="ECO:0000256" key="6">
    <source>
        <dbReference type="ARBA" id="ARBA00023136"/>
    </source>
</evidence>
<gene>
    <name evidence="9" type="ORF">SAMN06265348_105134</name>
</gene>
<accession>A0A521D9T1</accession>
<organism evidence="9 10">
    <name type="scientific">Pedobacter westerhofensis</name>
    <dbReference type="NCBI Taxonomy" id="425512"/>
    <lineage>
        <taxon>Bacteria</taxon>
        <taxon>Pseudomonadati</taxon>
        <taxon>Bacteroidota</taxon>
        <taxon>Sphingobacteriia</taxon>
        <taxon>Sphingobacteriales</taxon>
        <taxon>Sphingobacteriaceae</taxon>
        <taxon>Pedobacter</taxon>
    </lineage>
</organism>
<name>A0A521D9T1_9SPHI</name>
<feature type="transmembrane region" description="Helical" evidence="8">
    <location>
        <begin position="257"/>
        <end position="278"/>
    </location>
</feature>